<name>A0ABT3GN44_9BACT</name>
<keyword evidence="2" id="KW-0472">Membrane</keyword>
<dbReference type="PANTHER" id="PTHR30273">
    <property type="entry name" value="PERIPLASMIC SIGNAL SENSOR AND SIGMA FACTOR ACTIVATOR FECR-RELATED"/>
    <property type="match status" value="1"/>
</dbReference>
<keyword evidence="2" id="KW-1133">Transmembrane helix</keyword>
<dbReference type="RefSeq" id="WP_264488999.1">
    <property type="nucleotide sequence ID" value="NZ_JAPDDT010000010.1"/>
</dbReference>
<feature type="transmembrane region" description="Helical" evidence="2">
    <location>
        <begin position="75"/>
        <end position="95"/>
    </location>
</feature>
<evidence type="ECO:0000256" key="2">
    <source>
        <dbReference type="SAM" id="Phobius"/>
    </source>
</evidence>
<evidence type="ECO:0000313" key="3">
    <source>
        <dbReference type="EMBL" id="MCW1924890.1"/>
    </source>
</evidence>
<dbReference type="Proteomes" id="UP001320876">
    <property type="component" value="Unassembled WGS sequence"/>
</dbReference>
<dbReference type="EMBL" id="JAPDDT010000010">
    <property type="protein sequence ID" value="MCW1924890.1"/>
    <property type="molecule type" value="Genomic_DNA"/>
</dbReference>
<evidence type="ECO:0000256" key="1">
    <source>
        <dbReference type="SAM" id="MobiDB-lite"/>
    </source>
</evidence>
<organism evidence="3 4">
    <name type="scientific">Luteolibacter arcticus</name>
    <dbReference type="NCBI Taxonomy" id="1581411"/>
    <lineage>
        <taxon>Bacteria</taxon>
        <taxon>Pseudomonadati</taxon>
        <taxon>Verrucomicrobiota</taxon>
        <taxon>Verrucomicrobiia</taxon>
        <taxon>Verrucomicrobiales</taxon>
        <taxon>Verrucomicrobiaceae</taxon>
        <taxon>Luteolibacter</taxon>
    </lineage>
</organism>
<accession>A0ABT3GN44</accession>
<dbReference type="Gene3D" id="2.60.120.1440">
    <property type="match status" value="1"/>
</dbReference>
<sequence length="470" mass="50518">MKSHLDQLMNKWIEGDLDPEDAESLRELLAEDPAARETCYDMMLLDQLLGEREEARAAFPEETTLPFPTRKLPSVSTAVAAVASLAALIFAGLWITARPEVDATRASSPPITASSDSRITIAQREDRGQWSPGELLRLERGTAAIQLREGVLAHFEGPAAIELVNALGDIRLLEGRGSFQAEAGGQPFTIETPGGTVRGSGTQFVCQILPDQAALVEVNTGSLELAPHTGRGPSKVNAGEAVRLEGNGTLTPTARPFIPFRSGLPEELALFQDDFKAADGTLLSDHVPQTGQKWEATDETNPTVIIKEKLDTSSGSRRLFARLAPHDPGGTGSVYIFSFSLTPPSWSHDKVQRMDGIEAIAILDPAGHELFSLMAEAVNTHRWQLKGGGQLSPLTPVCALWDHQLTVCYGLDGRVTLHDGGTAQAPVIASIWLKDPAPVESMLISNRTGGDLAFRRIGTALLRAPSVHAE</sequence>
<comment type="caution">
    <text evidence="3">The sequence shown here is derived from an EMBL/GenBank/DDBJ whole genome shotgun (WGS) entry which is preliminary data.</text>
</comment>
<dbReference type="InterPro" id="IPR012373">
    <property type="entry name" value="Ferrdict_sens_TM"/>
</dbReference>
<keyword evidence="4" id="KW-1185">Reference proteome</keyword>
<protein>
    <submittedName>
        <fullName evidence="3">FecR family protein</fullName>
    </submittedName>
</protein>
<reference evidence="3 4" key="1">
    <citation type="submission" date="2022-10" db="EMBL/GenBank/DDBJ databases">
        <title>Luteolibacter arcticus strain CCTCC AB 2014275, whole genome shotgun sequencing project.</title>
        <authorList>
            <person name="Zhao G."/>
            <person name="Shen L."/>
        </authorList>
    </citation>
    <scope>NUCLEOTIDE SEQUENCE [LARGE SCALE GENOMIC DNA]</scope>
    <source>
        <strain evidence="3 4">CCTCC AB 2014275</strain>
    </source>
</reference>
<feature type="region of interest" description="Disordered" evidence="1">
    <location>
        <begin position="104"/>
        <end position="126"/>
    </location>
</feature>
<gene>
    <name evidence="3" type="ORF">OKA05_20170</name>
</gene>
<proteinExistence type="predicted"/>
<evidence type="ECO:0000313" key="4">
    <source>
        <dbReference type="Proteomes" id="UP001320876"/>
    </source>
</evidence>
<feature type="compositionally biased region" description="Polar residues" evidence="1">
    <location>
        <begin position="105"/>
        <end position="120"/>
    </location>
</feature>
<keyword evidence="2" id="KW-0812">Transmembrane</keyword>
<dbReference type="PANTHER" id="PTHR30273:SF2">
    <property type="entry name" value="PROTEIN FECR"/>
    <property type="match status" value="1"/>
</dbReference>